<dbReference type="Proteomes" id="UP000006015">
    <property type="component" value="Unassembled WGS sequence"/>
</dbReference>
<keyword evidence="3" id="KW-1185">Reference proteome</keyword>
<evidence type="ECO:0000313" key="2">
    <source>
        <dbReference type="EMBL" id="EFG80896.1"/>
    </source>
</evidence>
<feature type="transmembrane region" description="Helical" evidence="1">
    <location>
        <begin position="21"/>
        <end position="37"/>
    </location>
</feature>
<dbReference type="EMBL" id="ADNS01000020">
    <property type="protein sequence ID" value="EFG80896.1"/>
    <property type="molecule type" value="Genomic_DNA"/>
</dbReference>
<comment type="caution">
    <text evidence="2">The sequence shown here is derived from an EMBL/GenBank/DDBJ whole genome shotgun (WGS) entry which is preliminary data.</text>
</comment>
<evidence type="ECO:0000313" key="3">
    <source>
        <dbReference type="Proteomes" id="UP000006015"/>
    </source>
</evidence>
<keyword evidence="1" id="KW-1133">Transmembrane helix</keyword>
<accession>A0ABN0ADI5</accession>
<organism evidence="2 3">
    <name type="scientific">Corynebacterium ammoniagenes DSM 20306</name>
    <dbReference type="NCBI Taxonomy" id="649754"/>
    <lineage>
        <taxon>Bacteria</taxon>
        <taxon>Bacillati</taxon>
        <taxon>Actinomycetota</taxon>
        <taxon>Actinomycetes</taxon>
        <taxon>Mycobacteriales</taxon>
        <taxon>Corynebacteriaceae</taxon>
        <taxon>Corynebacterium</taxon>
    </lineage>
</organism>
<keyword evidence="1" id="KW-0472">Membrane</keyword>
<proteinExistence type="predicted"/>
<keyword evidence="1" id="KW-0812">Transmembrane</keyword>
<gene>
    <name evidence="2" type="ORF">HMPREF0281_01896</name>
</gene>
<sequence length="39" mass="4449">MVVSRILRPILGRGQRVHQTGDGPVVLLVGLFVWFFFTH</sequence>
<evidence type="ECO:0000256" key="1">
    <source>
        <dbReference type="SAM" id="Phobius"/>
    </source>
</evidence>
<name>A0ABN0ADI5_CORAM</name>
<protein>
    <submittedName>
        <fullName evidence="2">Uncharacterized protein</fullName>
    </submittedName>
</protein>
<reference evidence="2 3" key="1">
    <citation type="submission" date="2010-04" db="EMBL/GenBank/DDBJ databases">
        <authorList>
            <person name="Weinstock G."/>
            <person name="Sodergren E."/>
            <person name="Clifton S."/>
            <person name="Fulton L."/>
            <person name="Fulton B."/>
            <person name="Courtney L."/>
            <person name="Fronick C."/>
            <person name="Harrison M."/>
            <person name="Strong C."/>
            <person name="Farmer C."/>
            <person name="Delahaunty K."/>
            <person name="Markovic C."/>
            <person name="Hall O."/>
            <person name="Minx P."/>
            <person name="Tomlinson C."/>
            <person name="Mitreva M."/>
            <person name="Hou S."/>
            <person name="Wollam A."/>
            <person name="Pepin K.H."/>
            <person name="Johnson M."/>
            <person name="Bhonagiri V."/>
            <person name="Zhang X."/>
            <person name="Suruliraj S."/>
            <person name="Warren W."/>
            <person name="Chinwalla A."/>
            <person name="Mardis E.R."/>
            <person name="Wilson R.K."/>
        </authorList>
    </citation>
    <scope>NUCLEOTIDE SEQUENCE [LARGE SCALE GENOMIC DNA]</scope>
    <source>
        <strain evidence="2 3">DSM 20306</strain>
    </source>
</reference>